<name>A0A075HI42_9ARCH</name>
<dbReference type="InterPro" id="IPR011060">
    <property type="entry name" value="RibuloseP-bd_barrel"/>
</dbReference>
<dbReference type="PANTHER" id="PTHR42894">
    <property type="entry name" value="N-(5'-PHOSPHORIBOSYL)ANTHRANILATE ISOMERASE"/>
    <property type="match status" value="1"/>
</dbReference>
<evidence type="ECO:0000256" key="5">
    <source>
        <dbReference type="ARBA" id="ARBA00022822"/>
    </source>
</evidence>
<accession>A0A075HI42</accession>
<keyword evidence="7 8" id="KW-0413">Isomerase</keyword>
<dbReference type="CDD" id="cd00405">
    <property type="entry name" value="PRAI"/>
    <property type="match status" value="1"/>
</dbReference>
<evidence type="ECO:0000256" key="2">
    <source>
        <dbReference type="ARBA" id="ARBA00004664"/>
    </source>
</evidence>
<dbReference type="GO" id="GO:0000162">
    <property type="term" value="P:L-tryptophan biosynthetic process"/>
    <property type="evidence" value="ECO:0007669"/>
    <property type="project" value="UniProtKB-UniRule"/>
</dbReference>
<dbReference type="Pfam" id="PF00697">
    <property type="entry name" value="PRAI"/>
    <property type="match status" value="1"/>
</dbReference>
<dbReference type="InterPro" id="IPR001240">
    <property type="entry name" value="PRAI_dom"/>
</dbReference>
<dbReference type="EC" id="5.3.1.24" evidence="8"/>
<evidence type="ECO:0000256" key="3">
    <source>
        <dbReference type="ARBA" id="ARBA00007571"/>
    </source>
</evidence>
<evidence type="ECO:0000256" key="7">
    <source>
        <dbReference type="ARBA" id="ARBA00023235"/>
    </source>
</evidence>
<organism evidence="10">
    <name type="scientific">uncultured marine thaumarchaeote KM3_68_B04</name>
    <dbReference type="NCBI Taxonomy" id="1456242"/>
    <lineage>
        <taxon>Archaea</taxon>
        <taxon>Nitrososphaerota</taxon>
        <taxon>environmental samples</taxon>
    </lineage>
</organism>
<evidence type="ECO:0000259" key="9">
    <source>
        <dbReference type="Pfam" id="PF00697"/>
    </source>
</evidence>
<keyword evidence="6 8" id="KW-0057">Aromatic amino acid biosynthesis</keyword>
<comment type="similarity">
    <text evidence="3 8">Belongs to the TrpF family.</text>
</comment>
<gene>
    <name evidence="8 10" type="primary">trpF</name>
</gene>
<keyword evidence="5 8" id="KW-0822">Tryptophan biosynthesis</keyword>
<dbReference type="HAMAP" id="MF_00135">
    <property type="entry name" value="PRAI"/>
    <property type="match status" value="1"/>
</dbReference>
<dbReference type="InterPro" id="IPR044643">
    <property type="entry name" value="TrpF_fam"/>
</dbReference>
<dbReference type="InterPro" id="IPR013785">
    <property type="entry name" value="Aldolase_TIM"/>
</dbReference>
<evidence type="ECO:0000313" key="10">
    <source>
        <dbReference type="EMBL" id="AIF14890.1"/>
    </source>
</evidence>
<dbReference type="GO" id="GO:0004640">
    <property type="term" value="F:phosphoribosylanthranilate isomerase activity"/>
    <property type="evidence" value="ECO:0007669"/>
    <property type="project" value="UniProtKB-UniRule"/>
</dbReference>
<dbReference type="EMBL" id="KF901013">
    <property type="protein sequence ID" value="AIF14890.1"/>
    <property type="molecule type" value="Genomic_DNA"/>
</dbReference>
<dbReference type="Gene3D" id="3.20.20.70">
    <property type="entry name" value="Aldolase class I"/>
    <property type="match status" value="1"/>
</dbReference>
<comment type="pathway">
    <text evidence="2 8">Amino-acid biosynthesis; L-tryptophan biosynthesis; L-tryptophan from chorismate: step 3/5.</text>
</comment>
<evidence type="ECO:0000256" key="1">
    <source>
        <dbReference type="ARBA" id="ARBA00001164"/>
    </source>
</evidence>
<sequence>MMVKVKICGITRWDDAKLAVDLGAALLGFVFWKKSPRYVTPSSVRTITSRLPEDISRVGVFVDTPLQEIERIVEHAQLSAVQLYGNAGVPVSSRYQVIRAIGVQGEETIKSIDLIPKEITLLLDAHDPVKVGGTGRVFDWAVAAAVAKSRQMFLAGGLTADNVKEAVRTVNPYGIDVSSGVERAAGEKEPTALRAFFREALTQ</sequence>
<comment type="catalytic activity">
    <reaction evidence="1 8">
        <text>N-(5-phospho-beta-D-ribosyl)anthranilate = 1-(2-carboxyphenylamino)-1-deoxy-D-ribulose 5-phosphate</text>
        <dbReference type="Rhea" id="RHEA:21540"/>
        <dbReference type="ChEBI" id="CHEBI:18277"/>
        <dbReference type="ChEBI" id="CHEBI:58613"/>
        <dbReference type="EC" id="5.3.1.24"/>
    </reaction>
</comment>
<dbReference type="AlphaFoldDB" id="A0A075HI42"/>
<dbReference type="SUPFAM" id="SSF51366">
    <property type="entry name" value="Ribulose-phoshate binding barrel"/>
    <property type="match status" value="1"/>
</dbReference>
<evidence type="ECO:0000256" key="6">
    <source>
        <dbReference type="ARBA" id="ARBA00023141"/>
    </source>
</evidence>
<protein>
    <recommendedName>
        <fullName evidence="8">N-(5'-phosphoribosyl)anthranilate isomerase</fullName>
        <shortName evidence="8">PRAI</shortName>
        <ecNumber evidence="8">5.3.1.24</ecNumber>
    </recommendedName>
</protein>
<evidence type="ECO:0000256" key="8">
    <source>
        <dbReference type="HAMAP-Rule" id="MF_00135"/>
    </source>
</evidence>
<proteinExistence type="inferred from homology"/>
<evidence type="ECO:0000256" key="4">
    <source>
        <dbReference type="ARBA" id="ARBA00022605"/>
    </source>
</evidence>
<keyword evidence="4 8" id="KW-0028">Amino-acid biosynthesis</keyword>
<dbReference type="UniPathway" id="UPA00035">
    <property type="reaction ID" value="UER00042"/>
</dbReference>
<reference evidence="10" key="1">
    <citation type="journal article" date="2014" name="Genome Biol. Evol.">
        <title>Pangenome evidence for extensive interdomain horizontal transfer affecting lineage core and shell genes in uncultured planktonic thaumarchaeota and euryarchaeota.</title>
        <authorList>
            <person name="Deschamps P."/>
            <person name="Zivanovic Y."/>
            <person name="Moreira D."/>
            <person name="Rodriguez-Valera F."/>
            <person name="Lopez-Garcia P."/>
        </authorList>
    </citation>
    <scope>NUCLEOTIDE SEQUENCE</scope>
</reference>
<feature type="domain" description="N-(5'phosphoribosyl) anthranilate isomerase (PRAI)" evidence="9">
    <location>
        <begin position="5"/>
        <end position="198"/>
    </location>
</feature>
<dbReference type="PANTHER" id="PTHR42894:SF1">
    <property type="entry name" value="N-(5'-PHOSPHORIBOSYL)ANTHRANILATE ISOMERASE"/>
    <property type="match status" value="1"/>
</dbReference>